<evidence type="ECO:0000313" key="2">
    <source>
        <dbReference type="Proteomes" id="UP000600214"/>
    </source>
</evidence>
<evidence type="ECO:0008006" key="3">
    <source>
        <dbReference type="Google" id="ProtNLM"/>
    </source>
</evidence>
<keyword evidence="2" id="KW-1185">Reference proteome</keyword>
<protein>
    <recommendedName>
        <fullName evidence="3">DUF695 domain-containing protein</fullName>
    </recommendedName>
</protein>
<comment type="caution">
    <text evidence="1">The sequence shown here is derived from an EMBL/GenBank/DDBJ whole genome shotgun (WGS) entry which is preliminary data.</text>
</comment>
<gene>
    <name evidence="1" type="ORF">GCM10007423_48270</name>
</gene>
<organism evidence="1 2">
    <name type="scientific">Dyadobacter endophyticus</name>
    <dbReference type="NCBI Taxonomy" id="1749036"/>
    <lineage>
        <taxon>Bacteria</taxon>
        <taxon>Pseudomonadati</taxon>
        <taxon>Bacteroidota</taxon>
        <taxon>Cytophagia</taxon>
        <taxon>Cytophagales</taxon>
        <taxon>Spirosomataceae</taxon>
        <taxon>Dyadobacter</taxon>
    </lineage>
</organism>
<reference evidence="2" key="1">
    <citation type="journal article" date="2019" name="Int. J. Syst. Evol. Microbiol.">
        <title>The Global Catalogue of Microorganisms (GCM) 10K type strain sequencing project: providing services to taxonomists for standard genome sequencing and annotation.</title>
        <authorList>
            <consortium name="The Broad Institute Genomics Platform"/>
            <consortium name="The Broad Institute Genome Sequencing Center for Infectious Disease"/>
            <person name="Wu L."/>
            <person name="Ma J."/>
        </authorList>
    </citation>
    <scope>NUCLEOTIDE SEQUENCE [LARGE SCALE GENOMIC DNA]</scope>
    <source>
        <strain evidence="2">CGMCC 1.15288</strain>
    </source>
</reference>
<dbReference type="EMBL" id="BMIA01000003">
    <property type="protein sequence ID" value="GGH47639.1"/>
    <property type="molecule type" value="Genomic_DNA"/>
</dbReference>
<name>A0ABQ1Z3A4_9BACT</name>
<evidence type="ECO:0000313" key="1">
    <source>
        <dbReference type="EMBL" id="GGH47639.1"/>
    </source>
</evidence>
<dbReference type="InterPro" id="IPR053865">
    <property type="entry name" value="DUF6934"/>
</dbReference>
<dbReference type="Proteomes" id="UP000600214">
    <property type="component" value="Unassembled WGS sequence"/>
</dbReference>
<sequence>MDLEFYPLTARENRLLFEFESISEQKRISKRVTFAALPDSPSVFNLALMDLDQYGATTDVTVSNNSDMPKVMATVIQCVFLFLEKYPSATVYITGNSPARTRLYRATISREISKAKNFIEIYGMDGWQIEPFRSGKHYDAFLIRRL</sequence>
<proteinExistence type="predicted"/>
<dbReference type="Pfam" id="PF22028">
    <property type="entry name" value="DUF6934"/>
    <property type="match status" value="1"/>
</dbReference>
<accession>A0ABQ1Z3A4</accession>
<dbReference type="RefSeq" id="WP_188936991.1">
    <property type="nucleotide sequence ID" value="NZ_BMIA01000003.1"/>
</dbReference>